<organism evidence="1 2">
    <name type="scientific">Peronosclerospora sorghi</name>
    <dbReference type="NCBI Taxonomy" id="230839"/>
    <lineage>
        <taxon>Eukaryota</taxon>
        <taxon>Sar</taxon>
        <taxon>Stramenopiles</taxon>
        <taxon>Oomycota</taxon>
        <taxon>Peronosporomycetes</taxon>
        <taxon>Peronosporales</taxon>
        <taxon>Peronosporaceae</taxon>
        <taxon>Peronosclerospora</taxon>
    </lineage>
</organism>
<protein>
    <submittedName>
        <fullName evidence="1">Uncharacterized protein</fullName>
    </submittedName>
</protein>
<proteinExistence type="predicted"/>
<sequence>METKFRREYSKQRETNRVKTEASSLRQGAVKSSDETNLPNAHVEFVSADLSQDLDMNRRFERQTPSQFLGAEKRNEEERKTFVLFLTRRLRALVGQDEPEGILLQLYVRNDSHPALPVLLLGE</sequence>
<gene>
    <name evidence="1" type="ORF">PsorP6_010061</name>
</gene>
<evidence type="ECO:0000313" key="2">
    <source>
        <dbReference type="Proteomes" id="UP001163321"/>
    </source>
</evidence>
<evidence type="ECO:0000313" key="1">
    <source>
        <dbReference type="EMBL" id="KAI9910451.1"/>
    </source>
</evidence>
<reference evidence="1 2" key="1">
    <citation type="journal article" date="2022" name="bioRxiv">
        <title>The genome of the oomycete Peronosclerospora sorghi, a cosmopolitan pathogen of maize and sorghum, is inflated with dispersed pseudogenes.</title>
        <authorList>
            <person name="Fletcher K."/>
            <person name="Martin F."/>
            <person name="Isakeit T."/>
            <person name="Cavanaugh K."/>
            <person name="Magill C."/>
            <person name="Michelmore R."/>
        </authorList>
    </citation>
    <scope>NUCLEOTIDE SEQUENCE [LARGE SCALE GENOMIC DNA]</scope>
    <source>
        <strain evidence="1">P6</strain>
    </source>
</reference>
<keyword evidence="2" id="KW-1185">Reference proteome</keyword>
<dbReference type="EMBL" id="CM047585">
    <property type="protein sequence ID" value="KAI9910451.1"/>
    <property type="molecule type" value="Genomic_DNA"/>
</dbReference>
<name>A0ACC0VWG4_9STRA</name>
<dbReference type="Proteomes" id="UP001163321">
    <property type="component" value="Chromosome 6"/>
</dbReference>
<accession>A0ACC0VWG4</accession>
<comment type="caution">
    <text evidence="1">The sequence shown here is derived from an EMBL/GenBank/DDBJ whole genome shotgun (WGS) entry which is preliminary data.</text>
</comment>